<name>A0ABV8UAK0_9PROT</name>
<accession>A0ABV8UAK0</accession>
<sequence length="190" mass="21688">MMKILVALTLTFAVPPDYSTPELEKALDQVPSIADLCGAVPTAPAKVRGGSIHQPVRREVRSFIIETNAWLDCAAEKYVQIQRLVDGMTDSRQRSVLVDHLNADFQQYYGKLNMQTKLLAERVNYRLSWQYRPIRPEVPRSQAGKSNSKANVLLRKARRLTEHSDINRIIHNPRPGLLQWEEIPALQFES</sequence>
<evidence type="ECO:0000313" key="2">
    <source>
        <dbReference type="Proteomes" id="UP001595776"/>
    </source>
</evidence>
<proteinExistence type="predicted"/>
<evidence type="ECO:0000313" key="1">
    <source>
        <dbReference type="EMBL" id="MFC4348219.1"/>
    </source>
</evidence>
<organism evidence="1 2">
    <name type="scientific">Kordiimonas lipolytica</name>
    <dbReference type="NCBI Taxonomy" id="1662421"/>
    <lineage>
        <taxon>Bacteria</taxon>
        <taxon>Pseudomonadati</taxon>
        <taxon>Pseudomonadota</taxon>
        <taxon>Alphaproteobacteria</taxon>
        <taxon>Kordiimonadales</taxon>
        <taxon>Kordiimonadaceae</taxon>
        <taxon>Kordiimonas</taxon>
    </lineage>
</organism>
<gene>
    <name evidence="1" type="ORF">ACFO5Q_10220</name>
</gene>
<keyword evidence="2" id="KW-1185">Reference proteome</keyword>
<comment type="caution">
    <text evidence="1">The sequence shown here is derived from an EMBL/GenBank/DDBJ whole genome shotgun (WGS) entry which is preliminary data.</text>
</comment>
<dbReference type="RefSeq" id="WP_156431910.1">
    <property type="nucleotide sequence ID" value="NZ_JBHSCR010000007.1"/>
</dbReference>
<protein>
    <submittedName>
        <fullName evidence="1">Uncharacterized protein</fullName>
    </submittedName>
</protein>
<dbReference type="Proteomes" id="UP001595776">
    <property type="component" value="Unassembled WGS sequence"/>
</dbReference>
<dbReference type="EMBL" id="JBHSCR010000007">
    <property type="protein sequence ID" value="MFC4348219.1"/>
    <property type="molecule type" value="Genomic_DNA"/>
</dbReference>
<reference evidence="2" key="1">
    <citation type="journal article" date="2019" name="Int. J. Syst. Evol. Microbiol.">
        <title>The Global Catalogue of Microorganisms (GCM) 10K type strain sequencing project: providing services to taxonomists for standard genome sequencing and annotation.</title>
        <authorList>
            <consortium name="The Broad Institute Genomics Platform"/>
            <consortium name="The Broad Institute Genome Sequencing Center for Infectious Disease"/>
            <person name="Wu L."/>
            <person name="Ma J."/>
        </authorList>
    </citation>
    <scope>NUCLEOTIDE SEQUENCE [LARGE SCALE GENOMIC DNA]</scope>
    <source>
        <strain evidence="2">CGMCC 1.15304</strain>
    </source>
</reference>